<evidence type="ECO:0000313" key="1">
    <source>
        <dbReference type="EMBL" id="MEO1759380.1"/>
    </source>
</evidence>
<evidence type="ECO:0000313" key="3">
    <source>
        <dbReference type="Proteomes" id="UP000509548"/>
    </source>
</evidence>
<sequence>MAENDVAIQLDASNQAFEALTPYFGAMCCEAASFCFEQHGHAVPTRAALSGCETPHAHFHWAPPALQAAATYRDKDVAAENGAYALAIAVLNQVHGYRAIERSAKGNGFRFLDWHDARRPAVQWQGASGGLGNL</sequence>
<protein>
    <submittedName>
        <fullName evidence="2">Uncharacterized protein</fullName>
    </submittedName>
</protein>
<reference evidence="2" key="2">
    <citation type="submission" date="2016-06" db="EMBL/GenBank/DDBJ databases">
        <authorList>
            <person name="Huang P."/>
            <person name="Jiang X."/>
            <person name="Liu X."/>
        </authorList>
    </citation>
    <scope>NUCLEOTIDE SEQUENCE</scope>
    <source>
        <strain evidence="2">852011</strain>
    </source>
</reference>
<gene>
    <name evidence="2" type="ORF">A9O66_11095</name>
    <name evidence="1" type="ORF">VOI32_36420</name>
</gene>
<accession>A0A9Q6WLT7</accession>
<organism evidence="2 3">
    <name type="scientific">Paraburkholderia caribensis</name>
    <dbReference type="NCBI Taxonomy" id="75105"/>
    <lineage>
        <taxon>Bacteria</taxon>
        <taxon>Pseudomonadati</taxon>
        <taxon>Pseudomonadota</taxon>
        <taxon>Betaproteobacteria</taxon>
        <taxon>Burkholderiales</taxon>
        <taxon>Burkholderiaceae</taxon>
        <taxon>Paraburkholderia</taxon>
    </lineage>
</organism>
<reference evidence="1 4" key="3">
    <citation type="submission" date="2024-01" db="EMBL/GenBank/DDBJ databases">
        <title>The diversity of rhizobia nodulating Mimosa spp. in eleven states of Brazil covering several biomes is determined by host plant, location, and edaphic factors.</title>
        <authorList>
            <person name="Rouws L."/>
            <person name="Barauna A."/>
            <person name="Beukes C."/>
            <person name="De Faria S.M."/>
            <person name="Gross E."/>
            <person name="Dos Reis Junior F.B."/>
            <person name="Simon M."/>
            <person name="Maluk M."/>
            <person name="Odee D.W."/>
            <person name="Kenicer G."/>
            <person name="Young J.P.W."/>
            <person name="Reis V.M."/>
            <person name="Zilli J."/>
            <person name="James E.K."/>
        </authorList>
    </citation>
    <scope>NUCLEOTIDE SEQUENCE [LARGE SCALE GENOMIC DNA]</scope>
    <source>
        <strain evidence="1 4">JHI1651</strain>
    </source>
</reference>
<dbReference type="Proteomes" id="UP001462961">
    <property type="component" value="Unassembled WGS sequence"/>
</dbReference>
<dbReference type="AlphaFoldDB" id="A0A9Q6WLT7"/>
<dbReference type="EMBL" id="CP015958">
    <property type="protein sequence ID" value="QLB62881.1"/>
    <property type="molecule type" value="Genomic_DNA"/>
</dbReference>
<evidence type="ECO:0000313" key="2">
    <source>
        <dbReference type="EMBL" id="QLB62881.1"/>
    </source>
</evidence>
<reference evidence="2 3" key="1">
    <citation type="journal article" date="2014" name="Genome Announc.">
        <title>Draft Genome Sequence of the Haloacid-Degrading Burkholderia caribensis Strain MBA4.</title>
        <authorList>
            <person name="Pan Y."/>
            <person name="Kong K.F."/>
            <person name="Tsang J.S."/>
        </authorList>
    </citation>
    <scope>NUCLEOTIDE SEQUENCE [LARGE SCALE GENOMIC DNA]</scope>
    <source>
        <strain evidence="2 3">852011</strain>
    </source>
</reference>
<keyword evidence="4" id="KW-1185">Reference proteome</keyword>
<dbReference type="Proteomes" id="UP000509548">
    <property type="component" value="Chromosome 1"/>
</dbReference>
<evidence type="ECO:0000313" key="4">
    <source>
        <dbReference type="Proteomes" id="UP001462961"/>
    </source>
</evidence>
<dbReference type="EMBL" id="JAYLVJ010000075">
    <property type="protein sequence ID" value="MEO1759380.1"/>
    <property type="molecule type" value="Genomic_DNA"/>
</dbReference>
<name>A0A9Q6WLT7_9BURK</name>
<proteinExistence type="predicted"/>
<dbReference type="RefSeq" id="WP_107203293.1">
    <property type="nucleotide sequence ID" value="NZ_CP015958.1"/>
</dbReference>